<feature type="signal peptide" evidence="1">
    <location>
        <begin position="1"/>
        <end position="18"/>
    </location>
</feature>
<comment type="caution">
    <text evidence="2">The sequence shown here is derived from an EMBL/GenBank/DDBJ whole genome shotgun (WGS) entry which is preliminary data.</text>
</comment>
<reference evidence="2" key="1">
    <citation type="submission" date="2022-01" db="EMBL/GenBank/DDBJ databases">
        <title>Genome Sequence Resource for Two Populations of Ditylenchus destructor, the Migratory Endoparasitic Phytonematode.</title>
        <authorList>
            <person name="Zhang H."/>
            <person name="Lin R."/>
            <person name="Xie B."/>
        </authorList>
    </citation>
    <scope>NUCLEOTIDE SEQUENCE</scope>
    <source>
        <strain evidence="2">BazhouSP</strain>
    </source>
</reference>
<gene>
    <name evidence="2" type="ORF">DdX_20960</name>
</gene>
<name>A0AAD4QW33_9BILA</name>
<keyword evidence="1" id="KW-0732">Signal</keyword>
<dbReference type="AlphaFoldDB" id="A0AAD4QW33"/>
<sequence>MAIALLRRIAALLLPGAALRRGRRSLRCLGRGRSCGVSANAAALDDLVELAAVEPDAPALRAVVDLDPLPIAHVQAHLAYGAQHSGNGFSGSHRILLW</sequence>
<protein>
    <submittedName>
        <fullName evidence="2">Uncharacterized protein</fullName>
    </submittedName>
</protein>
<feature type="chain" id="PRO_5042042127" evidence="1">
    <location>
        <begin position="19"/>
        <end position="98"/>
    </location>
</feature>
<evidence type="ECO:0000256" key="1">
    <source>
        <dbReference type="SAM" id="SignalP"/>
    </source>
</evidence>
<keyword evidence="3" id="KW-1185">Reference proteome</keyword>
<evidence type="ECO:0000313" key="3">
    <source>
        <dbReference type="Proteomes" id="UP001201812"/>
    </source>
</evidence>
<accession>A0AAD4QW33</accession>
<organism evidence="2 3">
    <name type="scientific">Ditylenchus destructor</name>
    <dbReference type="NCBI Taxonomy" id="166010"/>
    <lineage>
        <taxon>Eukaryota</taxon>
        <taxon>Metazoa</taxon>
        <taxon>Ecdysozoa</taxon>
        <taxon>Nematoda</taxon>
        <taxon>Chromadorea</taxon>
        <taxon>Rhabditida</taxon>
        <taxon>Tylenchina</taxon>
        <taxon>Tylenchomorpha</taxon>
        <taxon>Sphaerularioidea</taxon>
        <taxon>Anguinidae</taxon>
        <taxon>Anguininae</taxon>
        <taxon>Ditylenchus</taxon>
    </lineage>
</organism>
<dbReference type="Proteomes" id="UP001201812">
    <property type="component" value="Unassembled WGS sequence"/>
</dbReference>
<dbReference type="EMBL" id="JAKKPZ010000701">
    <property type="protein sequence ID" value="KAI1692891.1"/>
    <property type="molecule type" value="Genomic_DNA"/>
</dbReference>
<evidence type="ECO:0000313" key="2">
    <source>
        <dbReference type="EMBL" id="KAI1692891.1"/>
    </source>
</evidence>
<proteinExistence type="predicted"/>